<dbReference type="SUPFAM" id="SSF53955">
    <property type="entry name" value="Lysozyme-like"/>
    <property type="match status" value="1"/>
</dbReference>
<dbReference type="InterPro" id="IPR001264">
    <property type="entry name" value="Glyco_trans_51"/>
</dbReference>
<evidence type="ECO:0000313" key="14">
    <source>
        <dbReference type="Proteomes" id="UP001165524"/>
    </source>
</evidence>
<dbReference type="RefSeq" id="WP_246952395.1">
    <property type="nucleotide sequence ID" value="NZ_JALKII010000006.1"/>
</dbReference>
<feature type="domain" description="Glycosyl transferase family 51" evidence="12">
    <location>
        <begin position="63"/>
        <end position="226"/>
    </location>
</feature>
<evidence type="ECO:0000256" key="4">
    <source>
        <dbReference type="ARBA" id="ARBA00022679"/>
    </source>
</evidence>
<dbReference type="InterPro" id="IPR023346">
    <property type="entry name" value="Lysozyme-like_dom_sf"/>
</dbReference>
<evidence type="ECO:0000256" key="9">
    <source>
        <dbReference type="ARBA" id="ARBA00023136"/>
    </source>
</evidence>
<dbReference type="Proteomes" id="UP001165524">
    <property type="component" value="Unassembled WGS sequence"/>
</dbReference>
<dbReference type="NCBIfam" id="TIGR02070">
    <property type="entry name" value="mono_pep_trsgly"/>
    <property type="match status" value="1"/>
</dbReference>
<evidence type="ECO:0000313" key="13">
    <source>
        <dbReference type="EMBL" id="MCK0538105.1"/>
    </source>
</evidence>
<dbReference type="EC" id="2.4.99.28" evidence="11"/>
<evidence type="ECO:0000256" key="8">
    <source>
        <dbReference type="ARBA" id="ARBA00022989"/>
    </source>
</evidence>
<feature type="transmembrane region" description="Helical" evidence="11">
    <location>
        <begin position="12"/>
        <end position="36"/>
    </location>
</feature>
<keyword evidence="9 11" id="KW-0472">Membrane</keyword>
<dbReference type="Gene3D" id="1.10.3810.10">
    <property type="entry name" value="Biosynthetic peptidoglycan transglycosylase-like"/>
    <property type="match status" value="1"/>
</dbReference>
<comment type="caution">
    <text evidence="13">The sequence shown here is derived from an EMBL/GenBank/DDBJ whole genome shotgun (WGS) entry which is preliminary data.</text>
</comment>
<dbReference type="EMBL" id="JALKII010000006">
    <property type="protein sequence ID" value="MCK0538105.1"/>
    <property type="molecule type" value="Genomic_DNA"/>
</dbReference>
<reference evidence="13" key="1">
    <citation type="submission" date="2022-04" db="EMBL/GenBank/DDBJ databases">
        <title>Alcanivorax sp. CY1518 draft genome sequence.</title>
        <authorList>
            <person name="Zhao G."/>
            <person name="An M."/>
        </authorList>
    </citation>
    <scope>NUCLEOTIDE SEQUENCE</scope>
    <source>
        <strain evidence="13">CY1518</strain>
    </source>
</reference>
<dbReference type="HAMAP" id="MF_00766">
    <property type="entry name" value="PGT_MtgA"/>
    <property type="match status" value="1"/>
</dbReference>
<evidence type="ECO:0000256" key="10">
    <source>
        <dbReference type="ARBA" id="ARBA00023316"/>
    </source>
</evidence>
<evidence type="ECO:0000256" key="7">
    <source>
        <dbReference type="ARBA" id="ARBA00022984"/>
    </source>
</evidence>
<keyword evidence="4 11" id="KW-0808">Transferase</keyword>
<keyword evidence="6 11" id="KW-0133">Cell shape</keyword>
<dbReference type="GO" id="GO:0016757">
    <property type="term" value="F:glycosyltransferase activity"/>
    <property type="evidence" value="ECO:0007669"/>
    <property type="project" value="UniProtKB-KW"/>
</dbReference>
<evidence type="ECO:0000256" key="2">
    <source>
        <dbReference type="ARBA" id="ARBA00022519"/>
    </source>
</evidence>
<dbReference type="InterPro" id="IPR036950">
    <property type="entry name" value="PBP_transglycosylase"/>
</dbReference>
<sequence length="235" mass="27154">MPASRPRRWRRLWQLLALLLVALLLVQLWFAAWLVWYRNQPPLTTAFMSRELGRLQQQNPDAQLDYRWVDYERISIHLKRAVLAAEDARFMEHGGVDWDGIRHALERNREAGEPVAGGSTVSQQLAKNLFLSGRRSYIRKGQELAITLMQEQLLDKRRILELYLNVAEWGEGIFGAEAAAWRLYGKPAAALGPAEAAELAARLPRPRHYHQHGPTPWLRQYSQIIQARMHQVQVP</sequence>
<gene>
    <name evidence="11 13" type="primary">mtgA</name>
    <name evidence="13" type="ORF">MU846_10325</name>
</gene>
<comment type="subcellular location">
    <subcellularLocation>
        <location evidence="11">Cell inner membrane</location>
        <topology evidence="11">Single-pass membrane protein</topology>
    </subcellularLocation>
</comment>
<keyword evidence="7 11" id="KW-0573">Peptidoglycan synthesis</keyword>
<dbReference type="PANTHER" id="PTHR30400:SF0">
    <property type="entry name" value="BIOSYNTHETIC PEPTIDOGLYCAN TRANSGLYCOSYLASE"/>
    <property type="match status" value="1"/>
</dbReference>
<evidence type="ECO:0000256" key="5">
    <source>
        <dbReference type="ARBA" id="ARBA00022692"/>
    </source>
</evidence>
<evidence type="ECO:0000256" key="11">
    <source>
        <dbReference type="HAMAP-Rule" id="MF_00766"/>
    </source>
</evidence>
<keyword evidence="1 11" id="KW-1003">Cell membrane</keyword>
<evidence type="ECO:0000256" key="3">
    <source>
        <dbReference type="ARBA" id="ARBA00022676"/>
    </source>
</evidence>
<name>A0ABT0E8E2_9GAMM</name>
<evidence type="ECO:0000259" key="12">
    <source>
        <dbReference type="Pfam" id="PF00912"/>
    </source>
</evidence>
<protein>
    <recommendedName>
        <fullName evidence="11">Biosynthetic peptidoglycan transglycosylase</fullName>
        <ecNumber evidence="11">2.4.99.28</ecNumber>
    </recommendedName>
    <alternativeName>
        <fullName evidence="11">Glycan polymerase</fullName>
    </alternativeName>
    <alternativeName>
        <fullName evidence="11">Peptidoglycan glycosyltransferase MtgA</fullName>
        <shortName evidence="11">PGT</shortName>
    </alternativeName>
</protein>
<comment type="pathway">
    <text evidence="11">Cell wall biogenesis; peptidoglycan biosynthesis.</text>
</comment>
<dbReference type="Pfam" id="PF00912">
    <property type="entry name" value="Transgly"/>
    <property type="match status" value="1"/>
</dbReference>
<organism evidence="13 14">
    <name type="scientific">Alcanivorax quisquiliarum</name>
    <dbReference type="NCBI Taxonomy" id="2933565"/>
    <lineage>
        <taxon>Bacteria</taxon>
        <taxon>Pseudomonadati</taxon>
        <taxon>Pseudomonadota</taxon>
        <taxon>Gammaproteobacteria</taxon>
        <taxon>Oceanospirillales</taxon>
        <taxon>Alcanivoracaceae</taxon>
        <taxon>Alcanivorax</taxon>
    </lineage>
</organism>
<dbReference type="InterPro" id="IPR011812">
    <property type="entry name" value="Pep_trsgly"/>
</dbReference>
<keyword evidence="14" id="KW-1185">Reference proteome</keyword>
<proteinExistence type="inferred from homology"/>
<dbReference type="PANTHER" id="PTHR30400">
    <property type="entry name" value="MONOFUNCTIONAL BIOSYNTHETIC PEPTIDOGLYCAN TRANSGLYCOSYLASE"/>
    <property type="match status" value="1"/>
</dbReference>
<keyword evidence="3 11" id="KW-0328">Glycosyltransferase</keyword>
<keyword evidence="8 11" id="KW-1133">Transmembrane helix</keyword>
<keyword evidence="5 11" id="KW-0812">Transmembrane</keyword>
<keyword evidence="2 11" id="KW-0997">Cell inner membrane</keyword>
<comment type="function">
    <text evidence="11">Peptidoglycan polymerase that catalyzes glycan chain elongation from lipid-linked precursors.</text>
</comment>
<comment type="catalytic activity">
    <reaction evidence="11">
        <text>[GlcNAc-(1-&gt;4)-Mur2Ac(oyl-L-Ala-gamma-D-Glu-L-Lys-D-Ala-D-Ala)](n)-di-trans,octa-cis-undecaprenyl diphosphate + beta-D-GlcNAc-(1-&gt;4)-Mur2Ac(oyl-L-Ala-gamma-D-Glu-L-Lys-D-Ala-D-Ala)-di-trans,octa-cis-undecaprenyl diphosphate = [GlcNAc-(1-&gt;4)-Mur2Ac(oyl-L-Ala-gamma-D-Glu-L-Lys-D-Ala-D-Ala)](n+1)-di-trans,octa-cis-undecaprenyl diphosphate + di-trans,octa-cis-undecaprenyl diphosphate + H(+)</text>
        <dbReference type="Rhea" id="RHEA:23708"/>
        <dbReference type="Rhea" id="RHEA-COMP:9602"/>
        <dbReference type="Rhea" id="RHEA-COMP:9603"/>
        <dbReference type="ChEBI" id="CHEBI:15378"/>
        <dbReference type="ChEBI" id="CHEBI:58405"/>
        <dbReference type="ChEBI" id="CHEBI:60033"/>
        <dbReference type="ChEBI" id="CHEBI:78435"/>
        <dbReference type="EC" id="2.4.99.28"/>
    </reaction>
</comment>
<accession>A0ABT0E8E2</accession>
<comment type="similarity">
    <text evidence="11">Belongs to the glycosyltransferase 51 family.</text>
</comment>
<evidence type="ECO:0000256" key="1">
    <source>
        <dbReference type="ARBA" id="ARBA00022475"/>
    </source>
</evidence>
<evidence type="ECO:0000256" key="6">
    <source>
        <dbReference type="ARBA" id="ARBA00022960"/>
    </source>
</evidence>
<keyword evidence="10 11" id="KW-0961">Cell wall biogenesis/degradation</keyword>